<dbReference type="RefSeq" id="WP_267280216.1">
    <property type="nucleotide sequence ID" value="NZ_JAOVZV010000003.1"/>
</dbReference>
<gene>
    <name evidence="1" type="ORF">OEA66_04280</name>
</gene>
<evidence type="ECO:0000313" key="2">
    <source>
        <dbReference type="Proteomes" id="UP001070176"/>
    </source>
</evidence>
<proteinExistence type="predicted"/>
<reference evidence="1" key="1">
    <citation type="submission" date="2022-10" db="EMBL/GenBank/DDBJ databases">
        <title>Chryseobacterium sp. nov., a novel bacterial species.</title>
        <authorList>
            <person name="Cao Y."/>
        </authorList>
    </citation>
    <scope>NUCLEOTIDE SEQUENCE</scope>
    <source>
        <strain evidence="1">KC 927</strain>
    </source>
</reference>
<keyword evidence="2" id="KW-1185">Reference proteome</keyword>
<dbReference type="EMBL" id="JAOVZV010000003">
    <property type="protein sequence ID" value="MCX8531572.1"/>
    <property type="molecule type" value="Genomic_DNA"/>
</dbReference>
<protein>
    <recommendedName>
        <fullName evidence="3">CRISPR-associated protein Cas2</fullName>
    </recommendedName>
</protein>
<name>A0ABT3Y0D0_9FLAO</name>
<dbReference type="Proteomes" id="UP001070176">
    <property type="component" value="Unassembled WGS sequence"/>
</dbReference>
<accession>A0ABT3Y0D0</accession>
<evidence type="ECO:0000313" key="1">
    <source>
        <dbReference type="EMBL" id="MCX8531572.1"/>
    </source>
</evidence>
<organism evidence="1 2">
    <name type="scientific">Chryseobacterium luquanense</name>
    <dbReference type="NCBI Taxonomy" id="2983766"/>
    <lineage>
        <taxon>Bacteria</taxon>
        <taxon>Pseudomonadati</taxon>
        <taxon>Bacteroidota</taxon>
        <taxon>Flavobacteriia</taxon>
        <taxon>Flavobacteriales</taxon>
        <taxon>Weeksellaceae</taxon>
        <taxon>Chryseobacterium group</taxon>
        <taxon>Chryseobacterium</taxon>
    </lineage>
</organism>
<sequence>MKRTYIVIYQLDSDGDENALIEYIKSYKTWARITDNSFAVTTIDIKAIQLRDDLLQFKGNNGRIFVVKSGVEAAWSNTRGKSEWFKKNM</sequence>
<evidence type="ECO:0008006" key="3">
    <source>
        <dbReference type="Google" id="ProtNLM"/>
    </source>
</evidence>
<comment type="caution">
    <text evidence="1">The sequence shown here is derived from an EMBL/GenBank/DDBJ whole genome shotgun (WGS) entry which is preliminary data.</text>
</comment>